<dbReference type="SUPFAM" id="SSF53067">
    <property type="entry name" value="Actin-like ATPase domain"/>
    <property type="match status" value="1"/>
</dbReference>
<organism evidence="2 3">
    <name type="scientific">Alkalimarinus sediminis</name>
    <dbReference type="NCBI Taxonomy" id="1632866"/>
    <lineage>
        <taxon>Bacteria</taxon>
        <taxon>Pseudomonadati</taxon>
        <taxon>Pseudomonadota</taxon>
        <taxon>Gammaproteobacteria</taxon>
        <taxon>Alteromonadales</taxon>
        <taxon>Alteromonadaceae</taxon>
        <taxon>Alkalimarinus</taxon>
    </lineage>
</organism>
<dbReference type="Gene3D" id="3.30.420.40">
    <property type="match status" value="2"/>
</dbReference>
<evidence type="ECO:0000313" key="3">
    <source>
        <dbReference type="Proteomes" id="UP001164472"/>
    </source>
</evidence>
<dbReference type="EMBL" id="CP101527">
    <property type="protein sequence ID" value="UZW75378.1"/>
    <property type="molecule type" value="Genomic_DNA"/>
</dbReference>
<dbReference type="InterPro" id="IPR005338">
    <property type="entry name" value="Anhydro_N_Ac-Mur_kinase"/>
</dbReference>
<dbReference type="HAMAP" id="MF_01270">
    <property type="entry name" value="AnhMurNAc_kinase"/>
    <property type="match status" value="1"/>
</dbReference>
<keyword evidence="1" id="KW-0067">ATP-binding</keyword>
<feature type="binding site" evidence="1">
    <location>
        <begin position="16"/>
        <end position="23"/>
    </location>
    <ligand>
        <name>ATP</name>
        <dbReference type="ChEBI" id="CHEBI:30616"/>
    </ligand>
</feature>
<comment type="pathway">
    <text evidence="1">Cell wall biogenesis; peptidoglycan recycling.</text>
</comment>
<dbReference type="RefSeq" id="WP_251810706.1">
    <property type="nucleotide sequence ID" value="NZ_CP101527.1"/>
</dbReference>
<proteinExistence type="inferred from homology"/>
<dbReference type="PANTHER" id="PTHR30605:SF0">
    <property type="entry name" value="ANHYDRO-N-ACETYLMURAMIC ACID KINASE"/>
    <property type="match status" value="1"/>
</dbReference>
<reference evidence="2" key="1">
    <citation type="submission" date="2022-07" db="EMBL/GenBank/DDBJ databases">
        <title>Alkalimarinus sp. nov., isolated from gut of a Alitta virens.</title>
        <authorList>
            <person name="Yang A.I."/>
            <person name="Shin N.-R."/>
        </authorList>
    </citation>
    <scope>NUCLEOTIDE SEQUENCE</scope>
    <source>
        <strain evidence="2">FA028</strain>
    </source>
</reference>
<dbReference type="GO" id="GO:0097175">
    <property type="term" value="P:1,6-anhydro-N-acetyl-beta-muramic acid catabolic process"/>
    <property type="evidence" value="ECO:0007669"/>
    <property type="project" value="UniProtKB-UniRule"/>
</dbReference>
<dbReference type="GO" id="GO:0005524">
    <property type="term" value="F:ATP binding"/>
    <property type="evidence" value="ECO:0007669"/>
    <property type="project" value="UniProtKB-UniRule"/>
</dbReference>
<dbReference type="GO" id="GO:0009254">
    <property type="term" value="P:peptidoglycan turnover"/>
    <property type="evidence" value="ECO:0007669"/>
    <property type="project" value="UniProtKB-UniRule"/>
</dbReference>
<keyword evidence="1 2" id="KW-0808">Transferase</keyword>
<dbReference type="InterPro" id="IPR043129">
    <property type="entry name" value="ATPase_NBD"/>
</dbReference>
<comment type="catalytic activity">
    <reaction evidence="1">
        <text>1,6-anhydro-N-acetyl-beta-muramate + ATP + H2O = N-acetyl-D-muramate 6-phosphate + ADP + H(+)</text>
        <dbReference type="Rhea" id="RHEA:24952"/>
        <dbReference type="ChEBI" id="CHEBI:15377"/>
        <dbReference type="ChEBI" id="CHEBI:15378"/>
        <dbReference type="ChEBI" id="CHEBI:30616"/>
        <dbReference type="ChEBI" id="CHEBI:58690"/>
        <dbReference type="ChEBI" id="CHEBI:58722"/>
        <dbReference type="ChEBI" id="CHEBI:456216"/>
        <dbReference type="EC" id="2.7.1.170"/>
    </reaction>
</comment>
<keyword evidence="3" id="KW-1185">Reference proteome</keyword>
<gene>
    <name evidence="1" type="primary">anmK</name>
    <name evidence="2" type="ORF">NNL22_01855</name>
</gene>
<dbReference type="AlphaFoldDB" id="A0A9E8HMJ0"/>
<comment type="pathway">
    <text evidence="1">Amino-sugar metabolism; 1,6-anhydro-N-acetylmuramate degradation.</text>
</comment>
<comment type="function">
    <text evidence="1">Catalyzes the specific phosphorylation of 1,6-anhydro-N-acetylmuramic acid (anhMurNAc) with the simultaneous cleavage of the 1,6-anhydro ring, generating MurNAc-6-P. Is required for the utilization of anhMurNAc either imported from the medium or derived from its own cell wall murein, and thus plays a role in cell wall recycling.</text>
</comment>
<keyword evidence="1 2" id="KW-0418">Kinase</keyword>
<dbReference type="CDD" id="cd24050">
    <property type="entry name" value="ASKHA_NBD_ANMK"/>
    <property type="match status" value="1"/>
</dbReference>
<dbReference type="EC" id="2.7.1.170" evidence="1"/>
<dbReference type="PANTHER" id="PTHR30605">
    <property type="entry name" value="ANHYDRO-N-ACETYLMURAMIC ACID KINASE"/>
    <property type="match status" value="1"/>
</dbReference>
<keyword evidence="1" id="KW-0119">Carbohydrate metabolism</keyword>
<dbReference type="NCBIfam" id="NF007139">
    <property type="entry name" value="PRK09585.1-3"/>
    <property type="match status" value="1"/>
</dbReference>
<keyword evidence="1" id="KW-0547">Nucleotide-binding</keyword>
<dbReference type="KEGG" id="asem:NNL22_01855"/>
<accession>A0A9E8HMJ0</accession>
<sequence>MAQLADEALFIGLMSGTSIDAVDAVLIQISDRISIVDSHSIAIPQILKNTILELCSSGYDEIQRAFELDRELGHLFAKAAIELCEKANIPSRRISAIGSHGQTIRHSPNGKHPFTLQIADPNTIAECTGITTIADFRRRDIAANGQGAPLVPAFHQDIFKDLNNSRAIVNIGGMANITLIAKSDTPTLGFDTGPGNVLLDYWVYKQKQQKYDHNGEWAKSGRVDTTLLSQLLAEPYLTLQPPKSTGRELFNSDWLEQHLLNFTHLTATDIQATLTEFTCKTISDAVMMCDAQLESDDIVNEVYICGGGAKNQHMMERLQALLPTKQVSSTSELGIAPDLVESVAFAWLAHRTLNKLSGNLTSVTGAKAERVLGAIYCGN</sequence>
<dbReference type="GO" id="GO:0016773">
    <property type="term" value="F:phosphotransferase activity, alcohol group as acceptor"/>
    <property type="evidence" value="ECO:0007669"/>
    <property type="project" value="UniProtKB-UniRule"/>
</dbReference>
<dbReference type="NCBIfam" id="NF007148">
    <property type="entry name" value="PRK09585.3-2"/>
    <property type="match status" value="1"/>
</dbReference>
<protein>
    <recommendedName>
        <fullName evidence="1">Anhydro-N-acetylmuramic acid kinase</fullName>
        <ecNumber evidence="1">2.7.1.170</ecNumber>
    </recommendedName>
    <alternativeName>
        <fullName evidence="1">AnhMurNAc kinase</fullName>
    </alternativeName>
</protein>
<name>A0A9E8HMJ0_9ALTE</name>
<evidence type="ECO:0000313" key="2">
    <source>
        <dbReference type="EMBL" id="UZW75378.1"/>
    </source>
</evidence>
<comment type="similarity">
    <text evidence="1">Belongs to the anhydro-N-acetylmuramic acid kinase family.</text>
</comment>
<dbReference type="GO" id="GO:0006040">
    <property type="term" value="P:amino sugar metabolic process"/>
    <property type="evidence" value="ECO:0007669"/>
    <property type="project" value="InterPro"/>
</dbReference>
<dbReference type="Pfam" id="PF03702">
    <property type="entry name" value="AnmK"/>
    <property type="match status" value="1"/>
</dbReference>
<dbReference type="Proteomes" id="UP001164472">
    <property type="component" value="Chromosome"/>
</dbReference>
<dbReference type="GO" id="GO:0016301">
    <property type="term" value="F:kinase activity"/>
    <property type="evidence" value="ECO:0007669"/>
    <property type="project" value="UniProtKB-KW"/>
</dbReference>
<evidence type="ECO:0000256" key="1">
    <source>
        <dbReference type="HAMAP-Rule" id="MF_01270"/>
    </source>
</evidence>